<feature type="domain" description="Glycosyltransferase 2-like" evidence="4">
    <location>
        <begin position="4"/>
        <end position="171"/>
    </location>
</feature>
<keyword evidence="6" id="KW-1185">Reference proteome</keyword>
<evidence type="ECO:0000313" key="5">
    <source>
        <dbReference type="EMBL" id="MBO1320911.1"/>
    </source>
</evidence>
<organism evidence="5 6">
    <name type="scientific">Acanthopleuribacter pedis</name>
    <dbReference type="NCBI Taxonomy" id="442870"/>
    <lineage>
        <taxon>Bacteria</taxon>
        <taxon>Pseudomonadati</taxon>
        <taxon>Acidobacteriota</taxon>
        <taxon>Holophagae</taxon>
        <taxon>Acanthopleuribacterales</taxon>
        <taxon>Acanthopleuribacteraceae</taxon>
        <taxon>Acanthopleuribacter</taxon>
    </lineage>
</organism>
<dbReference type="InterPro" id="IPR029044">
    <property type="entry name" value="Nucleotide-diphossugar_trans"/>
</dbReference>
<dbReference type="InterPro" id="IPR001173">
    <property type="entry name" value="Glyco_trans_2-like"/>
</dbReference>
<reference evidence="5" key="1">
    <citation type="submission" date="2021-03" db="EMBL/GenBank/DDBJ databases">
        <authorList>
            <person name="Wang G."/>
        </authorList>
    </citation>
    <scope>NUCLEOTIDE SEQUENCE</scope>
    <source>
        <strain evidence="5">KCTC 12899</strain>
    </source>
</reference>
<dbReference type="CDD" id="cd04186">
    <property type="entry name" value="GT_2_like_c"/>
    <property type="match status" value="1"/>
</dbReference>
<dbReference type="GO" id="GO:0016757">
    <property type="term" value="F:glycosyltransferase activity"/>
    <property type="evidence" value="ECO:0007669"/>
    <property type="project" value="UniProtKB-KW"/>
</dbReference>
<dbReference type="Pfam" id="PF00535">
    <property type="entry name" value="Glycos_transf_2"/>
    <property type="match status" value="1"/>
</dbReference>
<protein>
    <submittedName>
        <fullName evidence="5">Glycosyltransferase family 2 protein</fullName>
    </submittedName>
</protein>
<dbReference type="AlphaFoldDB" id="A0A8J7Q968"/>
<accession>A0A8J7Q968</accession>
<proteinExistence type="inferred from homology"/>
<dbReference type="SUPFAM" id="SSF53448">
    <property type="entry name" value="Nucleotide-diphospho-sugar transferases"/>
    <property type="match status" value="1"/>
</dbReference>
<evidence type="ECO:0000256" key="2">
    <source>
        <dbReference type="ARBA" id="ARBA00022676"/>
    </source>
</evidence>
<evidence type="ECO:0000259" key="4">
    <source>
        <dbReference type="Pfam" id="PF00535"/>
    </source>
</evidence>
<sequence>MRVSVIVVNWNGLHLLPSCLAALQRQTRPADEIIVVDNASEDGSQAWLQQQEIPGLRAVFLAENTGFSGGNNAGYRVASGDVVVLLNNDAEPEPTWLAEALPLFEDARVGMVACKILRADRTHIDKVGHLIYRDGQNRGRGTGQVDRGQYDGSDEALWPDGCAAFYRRSALEYCRTAEGLFDDDFFLYAEDAELGMRLRWAGYQCRYQPRAVVIHQHSATLGKFSARKLYFIERNRLWLAVKTFPLDWLLLVPWFSLLRHLANAWAVLRGKGAAGGAAGDIGTAAMLGALVKAHWHALLKLPRMWSKRRHLVRKLGSREMKCVLRHYRISLRELTLQD</sequence>
<keyword evidence="2" id="KW-0328">Glycosyltransferase</keyword>
<gene>
    <name evidence="5" type="ORF">J3U88_20705</name>
</gene>
<comment type="caution">
    <text evidence="5">The sequence shown here is derived from an EMBL/GenBank/DDBJ whole genome shotgun (WGS) entry which is preliminary data.</text>
</comment>
<name>A0A8J7Q968_9BACT</name>
<keyword evidence="3" id="KW-0808">Transferase</keyword>
<evidence type="ECO:0000256" key="3">
    <source>
        <dbReference type="ARBA" id="ARBA00022679"/>
    </source>
</evidence>
<dbReference type="Gene3D" id="3.90.550.10">
    <property type="entry name" value="Spore Coat Polysaccharide Biosynthesis Protein SpsA, Chain A"/>
    <property type="match status" value="1"/>
</dbReference>
<dbReference type="PANTHER" id="PTHR43179">
    <property type="entry name" value="RHAMNOSYLTRANSFERASE WBBL"/>
    <property type="match status" value="1"/>
</dbReference>
<evidence type="ECO:0000256" key="1">
    <source>
        <dbReference type="ARBA" id="ARBA00006739"/>
    </source>
</evidence>
<dbReference type="EMBL" id="JAFREP010000020">
    <property type="protein sequence ID" value="MBO1320911.1"/>
    <property type="molecule type" value="Genomic_DNA"/>
</dbReference>
<dbReference type="Proteomes" id="UP000664417">
    <property type="component" value="Unassembled WGS sequence"/>
</dbReference>
<dbReference type="RefSeq" id="WP_207860886.1">
    <property type="nucleotide sequence ID" value="NZ_JAFREP010000020.1"/>
</dbReference>
<comment type="similarity">
    <text evidence="1">Belongs to the glycosyltransferase 2 family.</text>
</comment>
<dbReference type="PANTHER" id="PTHR43179:SF12">
    <property type="entry name" value="GALACTOFURANOSYLTRANSFERASE GLFT2"/>
    <property type="match status" value="1"/>
</dbReference>
<evidence type="ECO:0000313" key="6">
    <source>
        <dbReference type="Proteomes" id="UP000664417"/>
    </source>
</evidence>